<dbReference type="EMBL" id="JASGBH010000002">
    <property type="protein sequence ID" value="MDI9232754.1"/>
    <property type="molecule type" value="Genomic_DNA"/>
</dbReference>
<evidence type="ECO:0000259" key="9">
    <source>
        <dbReference type="Pfam" id="PF02683"/>
    </source>
</evidence>
<sequence>MLFLTALRHACTRTSATCAMALLCLLPLNSQAQVLSATVKTDQVRADLLAHAPQGIQAGQSFWLGLQIQHQPHWHTYWQNPGDSGLPTRLQWKLPAGLQVGEIAWPLPKKIPIGTLANYGYEGTVLLPVAVTVGPDFKVPVVGPVKIQLQAEWLVCRQECIPQEGQFELSLPVQSATALHSGLFDAAHKQTPQALPGAHPVSLSADGRSLSLQIDQLPPAWRGQTLSLFPVTPHVVNNAAVQGKTWTQNWQGDRWTAQVPVSDERSESPSALSWVIAQGPETSPKAPALEVTSPVQGPWPALAPAAAVSPALAKALQDNAQTTAPSGTGSLALALLGAFIGGLLLNLMPCVFPVLAIKVLGFAQPGQSRSEHRAAGLAYTAGVVLSLVLLGAALLTLRSAGEQLGWGFQLQTPAVVAALAVLFTLLGLNLAGLFEFGQMVPSRLAGWQSRHHTVNAALSGVLAVAIASPCTAPFMGASLGLAIALPAWQALSVFAAMGVGMALPYLAASLWPAVARALPRPGAWMVVFRQAMAFPMFATVIWLLWVLGQQTGIDGASSLLAVLLCVAFTAWAWGLQNRARGVLSALALATLAWLCAGVLPAALRETPGPQAVSSEAQPRWPAWSEARVQSELAAGRPVFVDFTAAWCVTCQYNKKTTLSDAALLADFDARKVTLLRADWTRRDAAITQTLAALGRNGVPVYALYVPGKAPIILSELPSVAEVQTALRGL</sequence>
<dbReference type="Pfam" id="PF11412">
    <property type="entry name" value="DsbD_N"/>
    <property type="match status" value="1"/>
</dbReference>
<keyword evidence="3" id="KW-0201">Cytochrome c-type biogenesis</keyword>
<dbReference type="InterPro" id="IPR035671">
    <property type="entry name" value="DsbD_gamma"/>
</dbReference>
<evidence type="ECO:0000256" key="4">
    <source>
        <dbReference type="ARBA" id="ARBA00022989"/>
    </source>
</evidence>
<keyword evidence="12" id="KW-1185">Reference proteome</keyword>
<organism evidence="11 12">
    <name type="scientific">Limnohabitans lacus</name>
    <dbReference type="NCBI Taxonomy" id="3045173"/>
    <lineage>
        <taxon>Bacteria</taxon>
        <taxon>Pseudomonadati</taxon>
        <taxon>Pseudomonadota</taxon>
        <taxon>Betaproteobacteria</taxon>
        <taxon>Burkholderiales</taxon>
        <taxon>Comamonadaceae</taxon>
        <taxon>Limnohabitans</taxon>
    </lineage>
</organism>
<dbReference type="InterPro" id="IPR036249">
    <property type="entry name" value="Thioredoxin-like_sf"/>
</dbReference>
<feature type="transmembrane region" description="Helical" evidence="7">
    <location>
        <begin position="457"/>
        <end position="485"/>
    </location>
</feature>
<dbReference type="Pfam" id="PF02683">
    <property type="entry name" value="DsbD_TM"/>
    <property type="match status" value="1"/>
</dbReference>
<feature type="transmembrane region" description="Helical" evidence="7">
    <location>
        <begin position="526"/>
        <end position="545"/>
    </location>
</feature>
<dbReference type="PANTHER" id="PTHR32234:SF3">
    <property type="entry name" value="SUPPRESSION OF COPPER SENSITIVITY PROTEIN"/>
    <property type="match status" value="1"/>
</dbReference>
<feature type="transmembrane region" description="Helical" evidence="7">
    <location>
        <begin position="331"/>
        <end position="355"/>
    </location>
</feature>
<keyword evidence="4 7" id="KW-1133">Transmembrane helix</keyword>
<evidence type="ECO:0000256" key="3">
    <source>
        <dbReference type="ARBA" id="ARBA00022748"/>
    </source>
</evidence>
<dbReference type="Gene3D" id="3.40.30.10">
    <property type="entry name" value="Glutaredoxin"/>
    <property type="match status" value="1"/>
</dbReference>
<feature type="transmembrane region" description="Helical" evidence="7">
    <location>
        <begin position="491"/>
        <end position="514"/>
    </location>
</feature>
<evidence type="ECO:0000259" key="10">
    <source>
        <dbReference type="Pfam" id="PF11412"/>
    </source>
</evidence>
<reference evidence="11" key="1">
    <citation type="submission" date="2023-05" db="EMBL/GenBank/DDBJ databases">
        <title>Limnohabitans sp. strain HM2-2 Genome sequencing and assembly.</title>
        <authorList>
            <person name="Jung Y."/>
        </authorList>
    </citation>
    <scope>NUCLEOTIDE SEQUENCE</scope>
    <source>
        <strain evidence="11">HM2-2</strain>
    </source>
</reference>
<feature type="transmembrane region" description="Helical" evidence="7">
    <location>
        <begin position="415"/>
        <end position="436"/>
    </location>
</feature>
<dbReference type="PANTHER" id="PTHR32234">
    <property type="entry name" value="THIOL:DISULFIDE INTERCHANGE PROTEIN DSBD"/>
    <property type="match status" value="1"/>
</dbReference>
<evidence type="ECO:0000256" key="5">
    <source>
        <dbReference type="ARBA" id="ARBA00023136"/>
    </source>
</evidence>
<evidence type="ECO:0000256" key="1">
    <source>
        <dbReference type="ARBA" id="ARBA00004141"/>
    </source>
</evidence>
<dbReference type="InterPro" id="IPR017937">
    <property type="entry name" value="Thioredoxin_CS"/>
</dbReference>
<feature type="chain" id="PRO_5046430441" evidence="8">
    <location>
        <begin position="33"/>
        <end position="729"/>
    </location>
</feature>
<protein>
    <submittedName>
        <fullName evidence="11">Protein-disulfide reductase DsbD family protein</fullName>
    </submittedName>
</protein>
<feature type="transmembrane region" description="Helical" evidence="7">
    <location>
        <begin position="582"/>
        <end position="603"/>
    </location>
</feature>
<dbReference type="Pfam" id="PF13899">
    <property type="entry name" value="Thioredoxin_7"/>
    <property type="match status" value="1"/>
</dbReference>
<evidence type="ECO:0000256" key="2">
    <source>
        <dbReference type="ARBA" id="ARBA00022692"/>
    </source>
</evidence>
<feature type="domain" description="Cytochrome C biogenesis protein transmembrane" evidence="9">
    <location>
        <begin position="333"/>
        <end position="544"/>
    </location>
</feature>
<evidence type="ECO:0000313" key="12">
    <source>
        <dbReference type="Proteomes" id="UP001431902"/>
    </source>
</evidence>
<keyword evidence="6" id="KW-0676">Redox-active center</keyword>
<gene>
    <name evidence="11" type="ORF">QLQ16_02795</name>
</gene>
<dbReference type="SUPFAM" id="SSF52833">
    <property type="entry name" value="Thioredoxin-like"/>
    <property type="match status" value="1"/>
</dbReference>
<evidence type="ECO:0000256" key="8">
    <source>
        <dbReference type="SAM" id="SignalP"/>
    </source>
</evidence>
<feature type="signal peptide" evidence="8">
    <location>
        <begin position="1"/>
        <end position="32"/>
    </location>
</feature>
<dbReference type="PROSITE" id="PS00194">
    <property type="entry name" value="THIOREDOXIN_1"/>
    <property type="match status" value="1"/>
</dbReference>
<comment type="caution">
    <text evidence="11">The sequence shown here is derived from an EMBL/GenBank/DDBJ whole genome shotgun (WGS) entry which is preliminary data.</text>
</comment>
<keyword evidence="5 7" id="KW-0472">Membrane</keyword>
<feature type="transmembrane region" description="Helical" evidence="7">
    <location>
        <begin position="557"/>
        <end position="575"/>
    </location>
</feature>
<dbReference type="InterPro" id="IPR028250">
    <property type="entry name" value="DsbDN"/>
</dbReference>
<keyword evidence="8" id="KW-0732">Signal</keyword>
<accession>A0ABT6X3R6</accession>
<dbReference type="CDD" id="cd02953">
    <property type="entry name" value="DsbDgamma"/>
    <property type="match status" value="1"/>
</dbReference>
<feature type="domain" description="Thiol:disulfide interchange protein DsbD N-terminal" evidence="10">
    <location>
        <begin position="58"/>
        <end position="169"/>
    </location>
</feature>
<keyword evidence="2 7" id="KW-0812">Transmembrane</keyword>
<comment type="subcellular location">
    <subcellularLocation>
        <location evidence="1">Membrane</location>
        <topology evidence="1">Multi-pass membrane protein</topology>
    </subcellularLocation>
</comment>
<name>A0ABT6X3R6_9BURK</name>
<evidence type="ECO:0000313" key="11">
    <source>
        <dbReference type="EMBL" id="MDI9232754.1"/>
    </source>
</evidence>
<evidence type="ECO:0000256" key="6">
    <source>
        <dbReference type="ARBA" id="ARBA00023284"/>
    </source>
</evidence>
<feature type="transmembrane region" description="Helical" evidence="7">
    <location>
        <begin position="376"/>
        <end position="395"/>
    </location>
</feature>
<dbReference type="Proteomes" id="UP001431902">
    <property type="component" value="Unassembled WGS sequence"/>
</dbReference>
<proteinExistence type="predicted"/>
<evidence type="ECO:0000256" key="7">
    <source>
        <dbReference type="SAM" id="Phobius"/>
    </source>
</evidence>
<dbReference type="InterPro" id="IPR003834">
    <property type="entry name" value="Cyt_c_assmbl_TM_dom"/>
</dbReference>